<feature type="region of interest" description="Disordered" evidence="1">
    <location>
        <begin position="1"/>
        <end position="33"/>
    </location>
</feature>
<evidence type="ECO:0000313" key="2">
    <source>
        <dbReference type="EMBL" id="WNZ44028.1"/>
    </source>
</evidence>
<dbReference type="RefSeq" id="WP_316426208.1">
    <property type="nucleotide sequence ID" value="NZ_CP130144.1"/>
</dbReference>
<dbReference type="SUPFAM" id="SSF141571">
    <property type="entry name" value="Pentapeptide repeat-like"/>
    <property type="match status" value="1"/>
</dbReference>
<reference evidence="2" key="2">
    <citation type="submission" date="2023-07" db="EMBL/GenBank/DDBJ databases">
        <authorList>
            <person name="Bai X.-H."/>
            <person name="Wang H.-H."/>
            <person name="Wang J."/>
            <person name="Ma M.-Y."/>
            <person name="Hu H.-H."/>
            <person name="Song Z.-L."/>
            <person name="Ma H.-G."/>
            <person name="Fan Y."/>
            <person name="Du C.-Y."/>
            <person name="Xu J.-C."/>
        </authorList>
    </citation>
    <scope>NUCLEOTIDE SEQUENCE</scope>
    <source>
        <strain evidence="2">CZ1</strain>
    </source>
</reference>
<dbReference type="EMBL" id="CP130144">
    <property type="protein sequence ID" value="WNZ44028.1"/>
    <property type="molecule type" value="Genomic_DNA"/>
</dbReference>
<reference evidence="2" key="1">
    <citation type="journal article" date="2023" name="Plants (Basel)">
        <title>Genomic Analysis of Leptolyngbya boryana CZ1 Reveals Efficient Carbon Fixation Modules.</title>
        <authorList>
            <person name="Bai X."/>
            <person name="Wang H."/>
            <person name="Cheng W."/>
            <person name="Wang J."/>
            <person name="Ma M."/>
            <person name="Hu H."/>
            <person name="Song Z."/>
            <person name="Ma H."/>
            <person name="Fan Y."/>
            <person name="Du C."/>
            <person name="Xu J."/>
        </authorList>
    </citation>
    <scope>NUCLEOTIDE SEQUENCE</scope>
    <source>
        <strain evidence="2">CZ1</strain>
    </source>
</reference>
<dbReference type="Pfam" id="PF00805">
    <property type="entry name" value="Pentapeptide"/>
    <property type="match status" value="2"/>
</dbReference>
<protein>
    <submittedName>
        <fullName evidence="2">Pentapeptide repeat-containing protein</fullName>
    </submittedName>
</protein>
<name>A0AA96WR82_LEPBY</name>
<proteinExistence type="predicted"/>
<dbReference type="InterPro" id="IPR001646">
    <property type="entry name" value="5peptide_repeat"/>
</dbReference>
<evidence type="ECO:0000256" key="1">
    <source>
        <dbReference type="SAM" id="MobiDB-lite"/>
    </source>
</evidence>
<organism evidence="2">
    <name type="scientific">Leptolyngbya boryana CZ1</name>
    <dbReference type="NCBI Taxonomy" id="3060204"/>
    <lineage>
        <taxon>Bacteria</taxon>
        <taxon>Bacillati</taxon>
        <taxon>Cyanobacteriota</taxon>
        <taxon>Cyanophyceae</taxon>
        <taxon>Leptolyngbyales</taxon>
        <taxon>Leptolyngbyaceae</taxon>
        <taxon>Leptolyngbya group</taxon>
        <taxon>Leptolyngbya</taxon>
    </lineage>
</organism>
<dbReference type="Gene3D" id="2.160.20.80">
    <property type="entry name" value="E3 ubiquitin-protein ligase SopA"/>
    <property type="match status" value="2"/>
</dbReference>
<dbReference type="AlphaFoldDB" id="A0AA96WR82"/>
<sequence>MTQPTPPESTNNNSEKKLELQKNTSPSLPSAAKSRYEKKRLPLHRFWNWAGFKEKKLWDVLQLLIVPTALAIGAFYLQETSKQRDLEIAQANREKDQQIADDRAKQETLNRYFDQISTLLFDRGLRTANADDESRIVAQARTLTALRELDGERQGQLIKFLHKAKLLQAKKPVLDLRQTNLREANLSGSNLSEIDLAGVDLVGINLSDLNLPDTDSILSAERKMGNKEPARVMIFRSYENLARLEKTNLDGANLSGTDLRAANLRRVNLSRTDLSKADLSMADLRDTNLSFANLKDAIMFEPILDGTLLCNTIMPDGTRSDRDCDKLKPKK</sequence>
<accession>A0AA96WR82</accession>
<dbReference type="PANTHER" id="PTHR14136:SF17">
    <property type="entry name" value="BTB_POZ DOMAIN-CONTAINING PROTEIN KCTD9"/>
    <property type="match status" value="1"/>
</dbReference>
<dbReference type="PANTHER" id="PTHR14136">
    <property type="entry name" value="BTB_POZ DOMAIN-CONTAINING PROTEIN KCTD9"/>
    <property type="match status" value="1"/>
</dbReference>
<dbReference type="InterPro" id="IPR051082">
    <property type="entry name" value="Pentapeptide-BTB/POZ_domain"/>
</dbReference>
<gene>
    <name evidence="2" type="ORF">Q2T42_19530</name>
</gene>